<keyword evidence="4 6" id="KW-1133">Transmembrane helix</keyword>
<dbReference type="AlphaFoldDB" id="A0A437PB03"/>
<evidence type="ECO:0000256" key="4">
    <source>
        <dbReference type="ARBA" id="ARBA00022989"/>
    </source>
</evidence>
<feature type="transmembrane region" description="Helical" evidence="6">
    <location>
        <begin position="182"/>
        <end position="203"/>
    </location>
</feature>
<sequence>MGQLCRRPCSCIIFAAETVTVSAKGAYEVPPPPPMRELREISFASFDCRKRSGGFSRHLGRAVPVPVHPMPDPLPAFLAPLAASYALVLAVPGPNLLVVLRSSLSASTGRTVCTALGIGCGAALATALAAGCAALLPDGRMMQWAGTGLFACLLVRMALQILSEPDAGTGRADPAGPGRGSFLPGLLAAASNPITVSFFAGYFLGHPGSGLGSGPALACVTVFLMAAAWFSLVGIACVRFARRAVPMRSGPWLRRSLAAGLVGSAALALWRVALV</sequence>
<dbReference type="GO" id="GO:0005886">
    <property type="term" value="C:plasma membrane"/>
    <property type="evidence" value="ECO:0007669"/>
    <property type="project" value="UniProtKB-SubCell"/>
</dbReference>
<comment type="subcellular location">
    <subcellularLocation>
        <location evidence="1">Cell membrane</location>
        <topology evidence="1">Multi-pass membrane protein</topology>
    </subcellularLocation>
</comment>
<evidence type="ECO:0000256" key="1">
    <source>
        <dbReference type="ARBA" id="ARBA00004651"/>
    </source>
</evidence>
<evidence type="ECO:0000256" key="5">
    <source>
        <dbReference type="ARBA" id="ARBA00023136"/>
    </source>
</evidence>
<accession>A0A437PB03</accession>
<feature type="transmembrane region" description="Helical" evidence="6">
    <location>
        <begin position="252"/>
        <end position="273"/>
    </location>
</feature>
<organism evidence="7 8">
    <name type="scientific">Methylobacterium oryzihabitans</name>
    <dbReference type="NCBI Taxonomy" id="2499852"/>
    <lineage>
        <taxon>Bacteria</taxon>
        <taxon>Pseudomonadati</taxon>
        <taxon>Pseudomonadota</taxon>
        <taxon>Alphaproteobacteria</taxon>
        <taxon>Hyphomicrobiales</taxon>
        <taxon>Methylobacteriaceae</taxon>
        <taxon>Methylobacterium</taxon>
    </lineage>
</organism>
<name>A0A437PB03_9HYPH</name>
<feature type="transmembrane region" description="Helical" evidence="6">
    <location>
        <begin position="112"/>
        <end position="136"/>
    </location>
</feature>
<feature type="transmembrane region" description="Helical" evidence="6">
    <location>
        <begin position="77"/>
        <end position="100"/>
    </location>
</feature>
<keyword evidence="8" id="KW-1185">Reference proteome</keyword>
<feature type="transmembrane region" description="Helical" evidence="6">
    <location>
        <begin position="142"/>
        <end position="162"/>
    </location>
</feature>
<gene>
    <name evidence="7" type="ORF">EOE48_08570</name>
</gene>
<keyword evidence="5 6" id="KW-0472">Membrane</keyword>
<dbReference type="Proteomes" id="UP000286997">
    <property type="component" value="Unassembled WGS sequence"/>
</dbReference>
<dbReference type="OrthoDB" id="8371941at2"/>
<evidence type="ECO:0000256" key="6">
    <source>
        <dbReference type="SAM" id="Phobius"/>
    </source>
</evidence>
<dbReference type="Pfam" id="PF01810">
    <property type="entry name" value="LysE"/>
    <property type="match status" value="1"/>
</dbReference>
<evidence type="ECO:0008006" key="9">
    <source>
        <dbReference type="Google" id="ProtNLM"/>
    </source>
</evidence>
<dbReference type="InterPro" id="IPR001123">
    <property type="entry name" value="LeuE-type"/>
</dbReference>
<keyword evidence="2" id="KW-1003">Cell membrane</keyword>
<reference evidence="7 8" key="1">
    <citation type="submission" date="2019-01" db="EMBL/GenBank/DDBJ databases">
        <authorList>
            <person name="Chen W.-M."/>
        </authorList>
    </citation>
    <scope>NUCLEOTIDE SEQUENCE [LARGE SCALE GENOMIC DNA]</scope>
    <source>
        <strain evidence="7 8">TER-1</strain>
    </source>
</reference>
<evidence type="ECO:0000256" key="3">
    <source>
        <dbReference type="ARBA" id="ARBA00022692"/>
    </source>
</evidence>
<keyword evidence="3 6" id="KW-0812">Transmembrane</keyword>
<evidence type="ECO:0000313" key="8">
    <source>
        <dbReference type="Proteomes" id="UP000286997"/>
    </source>
</evidence>
<dbReference type="GO" id="GO:0006865">
    <property type="term" value="P:amino acid transport"/>
    <property type="evidence" value="ECO:0007669"/>
    <property type="project" value="InterPro"/>
</dbReference>
<feature type="transmembrane region" description="Helical" evidence="6">
    <location>
        <begin position="215"/>
        <end position="240"/>
    </location>
</feature>
<comment type="caution">
    <text evidence="7">The sequence shown here is derived from an EMBL/GenBank/DDBJ whole genome shotgun (WGS) entry which is preliminary data.</text>
</comment>
<evidence type="ECO:0000256" key="2">
    <source>
        <dbReference type="ARBA" id="ARBA00022475"/>
    </source>
</evidence>
<protein>
    <recommendedName>
        <fullName evidence="9">Lysine transporter LysE</fullName>
    </recommendedName>
</protein>
<proteinExistence type="predicted"/>
<dbReference type="EMBL" id="SACP01000006">
    <property type="protein sequence ID" value="RVU19443.1"/>
    <property type="molecule type" value="Genomic_DNA"/>
</dbReference>
<evidence type="ECO:0000313" key="7">
    <source>
        <dbReference type="EMBL" id="RVU19443.1"/>
    </source>
</evidence>